<dbReference type="EMBL" id="FOUF01000024">
    <property type="protein sequence ID" value="SFM63842.1"/>
    <property type="molecule type" value="Genomic_DNA"/>
</dbReference>
<protein>
    <submittedName>
        <fullName evidence="2">Glycosyltransferase, GT2 family</fullName>
    </submittedName>
</protein>
<dbReference type="SUPFAM" id="SSF53448">
    <property type="entry name" value="Nucleotide-diphospho-sugar transferases"/>
    <property type="match status" value="1"/>
</dbReference>
<dbReference type="Gene3D" id="3.90.550.10">
    <property type="entry name" value="Spore Coat Polysaccharide Biosynthesis Protein SpsA, Chain A"/>
    <property type="match status" value="1"/>
</dbReference>
<dbReference type="Pfam" id="PF00535">
    <property type="entry name" value="Glycos_transf_2"/>
    <property type="match status" value="1"/>
</dbReference>
<accession>A0A1I4SHD7</accession>
<dbReference type="Proteomes" id="UP000199561">
    <property type="component" value="Unassembled WGS sequence"/>
</dbReference>
<keyword evidence="2" id="KW-0808">Transferase</keyword>
<dbReference type="AlphaFoldDB" id="A0A1I4SHD7"/>
<dbReference type="InterPro" id="IPR001173">
    <property type="entry name" value="Glyco_trans_2-like"/>
</dbReference>
<dbReference type="STRING" id="52442.SAMN05421880_12441"/>
<keyword evidence="3" id="KW-1185">Reference proteome</keyword>
<dbReference type="InterPro" id="IPR029044">
    <property type="entry name" value="Nucleotide-diphossugar_trans"/>
</dbReference>
<name>A0A1I4SHD7_9PROT</name>
<feature type="domain" description="Glycosyltransferase 2-like" evidence="1">
    <location>
        <begin position="349"/>
        <end position="473"/>
    </location>
</feature>
<dbReference type="PANTHER" id="PTHR43179">
    <property type="entry name" value="RHAMNOSYLTRANSFERASE WBBL"/>
    <property type="match status" value="1"/>
</dbReference>
<dbReference type="PANTHER" id="PTHR43179:SF7">
    <property type="entry name" value="RHAMNOSYLTRANSFERASE WBBL"/>
    <property type="match status" value="1"/>
</dbReference>
<reference evidence="2 3" key="1">
    <citation type="submission" date="2016-10" db="EMBL/GenBank/DDBJ databases">
        <authorList>
            <person name="de Groot N.N."/>
        </authorList>
    </citation>
    <scope>NUCLEOTIDE SEQUENCE [LARGE SCALE GENOMIC DNA]</scope>
    <source>
        <strain evidence="2 3">Nm146</strain>
    </source>
</reference>
<gene>
    <name evidence="2" type="ORF">SAMN05421880_12441</name>
</gene>
<dbReference type="RefSeq" id="WP_090670817.1">
    <property type="nucleotide sequence ID" value="NZ_FOUF01000024.1"/>
</dbReference>
<evidence type="ECO:0000259" key="1">
    <source>
        <dbReference type="Pfam" id="PF00535"/>
    </source>
</evidence>
<evidence type="ECO:0000313" key="3">
    <source>
        <dbReference type="Proteomes" id="UP000199561"/>
    </source>
</evidence>
<evidence type="ECO:0000313" key="2">
    <source>
        <dbReference type="EMBL" id="SFM63842.1"/>
    </source>
</evidence>
<proteinExistence type="predicted"/>
<dbReference type="GO" id="GO:0016740">
    <property type="term" value="F:transferase activity"/>
    <property type="evidence" value="ECO:0007669"/>
    <property type="project" value="UniProtKB-KW"/>
</dbReference>
<sequence length="884" mass="99647">MMPSPKGNKEPYLSPIIVQNGLLRGYAFVSDTELPQVAVLINNKPLTKVFCKLPVPKSYQKNAAHKFDDRTKGFLVPLPAQVFDGAPHELTIRLCLPRQFTGKSATGKPKQDWLIENKSIFQSGDRHGRVNYVDHHFQGWVAFNQRPIPLPQLTLCDQRGNYLKEIPLVPLPVASGQPGKYLANFRIPSKHLPIPLRIHCGGTELIGSPCEPAKKRAGLLETFDKKAIRGWAFDMNKPADPVELTLKIDNKIFSFFRPNIRRFDIGRYLKLADEELGIIGFQITPPEILFDGKPHRISVEFTDSGHPLRGSNQLVQIPKNYLTLDEITPHVKLAPRSAKIARPKAPLVSVIILNRNGELPLASLFESWKAKNSLTNIEFIVVDHASEDESLKLLSQWQYQLPLHTIPLPLNDSFSASCNRAAAEARGRFLLFLNNDIVWLQDALPPMVDSLEKDPEIGALGLKLLKSTDDHEQAFMQAPVQHLGVRFKLSNGAYWPYEATSDDKNEAEYSAQEVPAVTAAAMLCRKADFFRAGQFDTRYFYGFEDVEFCLRLSHKLNQKIVCRNDLVALHYHGHTRLSGRAVDIFDRLMNNANILQKQVGLWLKRNYWTSLFSNDKNLTTEKLTIGFIIDEAPTKDSTTPLSTDASKLARQVLRNYPQTRVVFLPPSRGWYNARNLHVLIVGHPEYDIDNLTAHREDLITLAWIRDNSDLWCQLPWWSQFDGYLAASSAIVRQLAPTLACPIVKTSAASPLGPLFNPRLAPLRIALLLLSKLAPRHNPFIDELQRSLKADGAIVWQESSISGENSESGLKRLADVQIAVHFNKHIPKNLPVPQFHSLNILWAPHGSKIPHPDHAQGWVVINAMPRVKWLHTEIEKALGNTFHSS</sequence>
<organism evidence="2 3">
    <name type="scientific">Nitrosomonas nitrosa</name>
    <dbReference type="NCBI Taxonomy" id="52442"/>
    <lineage>
        <taxon>Bacteria</taxon>
        <taxon>Pseudomonadati</taxon>
        <taxon>Pseudomonadota</taxon>
        <taxon>Betaproteobacteria</taxon>
        <taxon>Nitrosomonadales</taxon>
        <taxon>Nitrosomonadaceae</taxon>
        <taxon>Nitrosomonas</taxon>
    </lineage>
</organism>